<proteinExistence type="predicted"/>
<organism evidence="2 3">
    <name type="scientific">Bacillus kandeliae</name>
    <dbReference type="NCBI Taxonomy" id="3129297"/>
    <lineage>
        <taxon>Bacteria</taxon>
        <taxon>Bacillati</taxon>
        <taxon>Bacillota</taxon>
        <taxon>Bacilli</taxon>
        <taxon>Bacillales</taxon>
        <taxon>Bacillaceae</taxon>
        <taxon>Bacillus</taxon>
    </lineage>
</organism>
<keyword evidence="1" id="KW-0472">Membrane</keyword>
<keyword evidence="1" id="KW-1133">Transmembrane helix</keyword>
<feature type="transmembrane region" description="Helical" evidence="1">
    <location>
        <begin position="31"/>
        <end position="49"/>
    </location>
</feature>
<dbReference type="Proteomes" id="UP001387364">
    <property type="component" value="Chromosome"/>
</dbReference>
<keyword evidence="1" id="KW-0812">Transmembrane</keyword>
<evidence type="ECO:0000313" key="2">
    <source>
        <dbReference type="EMBL" id="WXB92501.1"/>
    </source>
</evidence>
<reference evidence="2 3" key="1">
    <citation type="submission" date="2024-02" db="EMBL/GenBank/DDBJ databases">
        <title>Seven novel Bacillus-like species.</title>
        <authorList>
            <person name="Liu G."/>
        </authorList>
    </citation>
    <scope>NUCLEOTIDE SEQUENCE [LARGE SCALE GENOMIC DNA]</scope>
    <source>
        <strain evidence="2 3">FJAT-52991</strain>
    </source>
</reference>
<sequence>MKKVVTLIFTSFVVGLCCYDIMTENFYGDRATSIMILIIISILPVVKVIEKKRAS</sequence>
<accession>A0ABZ2N471</accession>
<dbReference type="RefSeq" id="WP_338751064.1">
    <property type="nucleotide sequence ID" value="NZ_CP147404.1"/>
</dbReference>
<evidence type="ECO:0008006" key="4">
    <source>
        <dbReference type="Google" id="ProtNLM"/>
    </source>
</evidence>
<keyword evidence="3" id="KW-1185">Reference proteome</keyword>
<name>A0ABZ2N471_9BACI</name>
<evidence type="ECO:0000313" key="3">
    <source>
        <dbReference type="Proteomes" id="UP001387364"/>
    </source>
</evidence>
<dbReference type="EMBL" id="CP147404">
    <property type="protein sequence ID" value="WXB92501.1"/>
    <property type="molecule type" value="Genomic_DNA"/>
</dbReference>
<evidence type="ECO:0000256" key="1">
    <source>
        <dbReference type="SAM" id="Phobius"/>
    </source>
</evidence>
<gene>
    <name evidence="2" type="ORF">WDJ61_14885</name>
</gene>
<protein>
    <recommendedName>
        <fullName evidence="4">Lipoprotein</fullName>
    </recommendedName>
</protein>